<feature type="region of interest" description="Disordered" evidence="1">
    <location>
        <begin position="1588"/>
        <end position="1608"/>
    </location>
</feature>
<name>A0A9K3CZP0_9EUKA</name>
<evidence type="ECO:0000313" key="4">
    <source>
        <dbReference type="Proteomes" id="UP000265618"/>
    </source>
</evidence>
<evidence type="ECO:0000259" key="2">
    <source>
        <dbReference type="PROSITE" id="PS50172"/>
    </source>
</evidence>
<feature type="region of interest" description="Disordered" evidence="1">
    <location>
        <begin position="437"/>
        <end position="554"/>
    </location>
</feature>
<feature type="compositionally biased region" description="Basic and acidic residues" evidence="1">
    <location>
        <begin position="1116"/>
        <end position="1142"/>
    </location>
</feature>
<feature type="region of interest" description="Disordered" evidence="1">
    <location>
        <begin position="138"/>
        <end position="205"/>
    </location>
</feature>
<dbReference type="Gene3D" id="3.40.50.10190">
    <property type="entry name" value="BRCT domain"/>
    <property type="match status" value="1"/>
</dbReference>
<feature type="compositionally biased region" description="Low complexity" evidence="1">
    <location>
        <begin position="320"/>
        <end position="332"/>
    </location>
</feature>
<feature type="region of interest" description="Disordered" evidence="1">
    <location>
        <begin position="702"/>
        <end position="757"/>
    </location>
</feature>
<dbReference type="SUPFAM" id="SSF52113">
    <property type="entry name" value="BRCT domain"/>
    <property type="match status" value="1"/>
</dbReference>
<feature type="region of interest" description="Disordered" evidence="1">
    <location>
        <begin position="1224"/>
        <end position="1248"/>
    </location>
</feature>
<feature type="region of interest" description="Disordered" evidence="1">
    <location>
        <begin position="246"/>
        <end position="336"/>
    </location>
</feature>
<feature type="compositionally biased region" description="Pro residues" evidence="1">
    <location>
        <begin position="1843"/>
        <end position="1856"/>
    </location>
</feature>
<feature type="compositionally biased region" description="Basic and acidic residues" evidence="1">
    <location>
        <begin position="706"/>
        <end position="718"/>
    </location>
</feature>
<evidence type="ECO:0000256" key="1">
    <source>
        <dbReference type="SAM" id="MobiDB-lite"/>
    </source>
</evidence>
<feature type="compositionally biased region" description="Basic and acidic residues" evidence="1">
    <location>
        <begin position="146"/>
        <end position="155"/>
    </location>
</feature>
<feature type="region of interest" description="Disordered" evidence="1">
    <location>
        <begin position="1275"/>
        <end position="1308"/>
    </location>
</feature>
<feature type="compositionally biased region" description="Polar residues" evidence="1">
    <location>
        <begin position="1826"/>
        <end position="1838"/>
    </location>
</feature>
<feature type="region of interest" description="Disordered" evidence="1">
    <location>
        <begin position="1062"/>
        <end position="1147"/>
    </location>
</feature>
<evidence type="ECO:0000313" key="3">
    <source>
        <dbReference type="EMBL" id="GIQ86394.1"/>
    </source>
</evidence>
<feature type="compositionally biased region" description="Basic and acidic residues" evidence="1">
    <location>
        <begin position="462"/>
        <end position="477"/>
    </location>
</feature>
<feature type="region of interest" description="Disordered" evidence="1">
    <location>
        <begin position="952"/>
        <end position="1002"/>
    </location>
</feature>
<feature type="region of interest" description="Disordered" evidence="1">
    <location>
        <begin position="836"/>
        <end position="856"/>
    </location>
</feature>
<feature type="compositionally biased region" description="Polar residues" evidence="1">
    <location>
        <begin position="1074"/>
        <end position="1083"/>
    </location>
</feature>
<feature type="region of interest" description="Disordered" evidence="1">
    <location>
        <begin position="80"/>
        <end position="124"/>
    </location>
</feature>
<feature type="region of interest" description="Disordered" evidence="1">
    <location>
        <begin position="781"/>
        <end position="806"/>
    </location>
</feature>
<organism evidence="3 4">
    <name type="scientific">Kipferlia bialata</name>
    <dbReference type="NCBI Taxonomy" id="797122"/>
    <lineage>
        <taxon>Eukaryota</taxon>
        <taxon>Metamonada</taxon>
        <taxon>Carpediemonas-like organisms</taxon>
        <taxon>Kipferlia</taxon>
    </lineage>
</organism>
<comment type="caution">
    <text evidence="3">The sequence shown here is derived from an EMBL/GenBank/DDBJ whole genome shotgun (WGS) entry which is preliminary data.</text>
</comment>
<feature type="non-terminal residue" evidence="3">
    <location>
        <position position="1"/>
    </location>
</feature>
<dbReference type="InterPro" id="IPR036420">
    <property type="entry name" value="BRCT_dom_sf"/>
</dbReference>
<feature type="compositionally biased region" description="Polar residues" evidence="1">
    <location>
        <begin position="1287"/>
        <end position="1305"/>
    </location>
</feature>
<dbReference type="OrthoDB" id="446168at2759"/>
<feature type="compositionally biased region" description="Polar residues" evidence="1">
    <location>
        <begin position="479"/>
        <end position="501"/>
    </location>
</feature>
<sequence length="2047" mass="213340">SVRLASASKEGVPVDASVGVSSNTRGVSWWLVSHRTRPQSLGTGVSCVVPPSSTGTCLACVVSRRGHLLYITAEVGERAGGEAGADPTPAMPLTTRLGDSPPQPEGVDGDGVEGVGGGASSSSSDLDVALQDMQRVIQHNTARPDTLGEREREMTGEGEVGAGESSSPLFSPSRVTDGPGVGPPPLPTVSGAPTRPRPMRVSVQDSDPAAVQALLPKRAPYRSIFAPGAGSVLSVRERQAWGALGMTTEGSDSESDSEYTMPSTGTLRRDAKHPLVQQGERERERERERETEDVISFMDLVPSQKGREAHAGSDTLSDTLPPGSSLSQLPPLHTVPVDTAPHVPSSVNNVSLLDIDGPLLPGCILTLADSASRSGSSGVHWYRSAVNGGPPWSVIPSTHGSVAYEVTTLDIGHRLRVEVESVSGVLRDTTPLITRADAEGSARGHTLSLFPTHTAGSGGATAREDREPPEVASHEALKSTLTAHTVSSSRRPAPFSSTHLGSESEESSVHPYATSVYNTTSESEGVDMGGMDHSMQTESEAYPDTDPTANGDVDRSRLDIDSAARLYSKEMAVVPGLDLSTMPLPRSRTSLNRKGRKAARAALTPVTPMLLPPAPPTTLAGCVMVFTGVLPGVSRDRAVHYVKGLGASTKRWVGRSVTHLVAGEIAGPSKLDKASELGIPVIGLAGLLGLVQMSIPGGTSDVFTRGARDTHSGGERGADAIAARGIGRGRGFDGGPSDPPERAQRPRPGVSKGSSTDVQTLCDAETLTSVSLLEVGVAERGMGRGVGGESGGSAPSRNQGQSKADHTSLLRAMKGVAVGRKLAPLSLVPPPPLTNVSPHSALRAGLSSHSNQGHSHAATHVLSHTHTGGTTDDTSSDGSRLLPVAFDASGGGVSVYSTYDPNEVGETASEASTGHHSYLPSKSVRYRNPLPSSKPWDNITNSTLLAHASDRGGVYTPQEEGSRPSHGSALHPVTTRVSKQPGPPLQRGTLPSLHTDSARQPREYGRLPDSVYGQFLTPAVGAGGGCESVGVLMAVPVSRERDVPVEQAYAQPEHETHASPLPATVVPAHHPSPGSVSVQTAVSEVSYEPLPDVSSPVDVEEGSAASQDVTHTVDAVADREREGVHDSESRDTLAHATPRDPDTPGCVEVTATRETTVVSAPPHDTLSPSESVLSPSPMEVERTVPHVSDAVPAVSVVGTTGQSVDTQDHVLTEPEVESIPAITSPGVQSTVSPASLPSVPSLQDEASTAPHPETVMAQSFFPDVAFQEVTLPMHHSASSSHIHSTHKTPTQVDTSSSSTAHQQVEQGVEETACLPPVVPVDSVPAKVQVSDPVLESLKSLTLPTPPVSPAMADEASPAVETHIDVGTCDVESVLSNGRDGGIDDIHREVVSTYLPTTQPDIGLDSEVAVEKDPALDVEEVPDVPVPAPTPPRRSLVERLFLYSMDVDGSSPAVIPDSASLDIPMSPHTVVAVPTTLDAEIGHTQDTTTDIQDTATRDATEESLPSPHAHVDLSPSDEVESLPIEPGIEESSPVQSSDIVVAPTPTVQTATRVHISSEAGDEGVPHPDSLPSHDPVLESLRSLTLPLTTKPQSASLPVSGSASPTIPSGDHLNRATEGAFESITLGESQGETEHTVSVPSTDSLPVHPLATPECSVSPAPSSASVSSLTSPASAVVEGVLEVMGLGGLGVEQDTSEGVELTETISVDKDGSGGQEPTMDAAVDTLAGSQESVAVEVAETMATLSPVVEVVPSSTATVPVPPLVTDPILESLRSLSLPVPTSTSLSADTSPMATLATLPVVTSLPVSSASGSDLLDQSRQGIADAVNGDSTAKATPSLGTSMLLPPSPGALPPLPPSAAPSSVSSLTSPASAVLDNVMGIMGLGDVRKAERAEVERLKAEKLDAERLDAERLEAARLEAERLEAERHEAERVETERLEAERLEAEKAEADRLEAEGLEAERLGAERLGAERLGAEKAEADRLESERLEAERLEAERVEAESLEAQKLEAERLEAERLEAQKLEAERLETERVEAERLEAEKLEAERLEA</sequence>
<dbReference type="Pfam" id="PF00533">
    <property type="entry name" value="BRCT"/>
    <property type="match status" value="1"/>
</dbReference>
<feature type="region of interest" description="Disordered" evidence="1">
    <location>
        <begin position="1481"/>
        <end position="1519"/>
    </location>
</feature>
<dbReference type="PROSITE" id="PS50172">
    <property type="entry name" value="BRCT"/>
    <property type="match status" value="1"/>
</dbReference>
<keyword evidence="4" id="KW-1185">Reference proteome</keyword>
<feature type="compositionally biased region" description="Low complexity" evidence="1">
    <location>
        <begin position="1229"/>
        <end position="1242"/>
    </location>
</feature>
<proteinExistence type="predicted"/>
<dbReference type="EMBL" id="BDIP01002506">
    <property type="protein sequence ID" value="GIQ86394.1"/>
    <property type="molecule type" value="Genomic_DNA"/>
</dbReference>
<feature type="region of interest" description="Disordered" evidence="1">
    <location>
        <begin position="2026"/>
        <end position="2047"/>
    </location>
</feature>
<dbReference type="SMART" id="SM00292">
    <property type="entry name" value="BRCT"/>
    <property type="match status" value="1"/>
</dbReference>
<feature type="non-terminal residue" evidence="3">
    <location>
        <position position="2047"/>
    </location>
</feature>
<protein>
    <recommendedName>
        <fullName evidence="2">BRCT domain-containing protein</fullName>
    </recommendedName>
</protein>
<gene>
    <name evidence="3" type="ORF">KIPB_008243</name>
</gene>
<feature type="compositionally biased region" description="Basic and acidic residues" evidence="1">
    <location>
        <begin position="267"/>
        <end position="292"/>
    </location>
</feature>
<dbReference type="Proteomes" id="UP000265618">
    <property type="component" value="Unassembled WGS sequence"/>
</dbReference>
<feature type="domain" description="BRCT" evidence="2">
    <location>
        <begin position="614"/>
        <end position="682"/>
    </location>
</feature>
<feature type="compositionally biased region" description="Low complexity" evidence="1">
    <location>
        <begin position="1483"/>
        <end position="1493"/>
    </location>
</feature>
<accession>A0A9K3CZP0</accession>
<feature type="region of interest" description="Disordered" evidence="1">
    <location>
        <begin position="906"/>
        <end position="938"/>
    </location>
</feature>
<dbReference type="CDD" id="cd06503">
    <property type="entry name" value="ATP-synt_Fo_b"/>
    <property type="match status" value="1"/>
</dbReference>
<dbReference type="InterPro" id="IPR001357">
    <property type="entry name" value="BRCT_dom"/>
</dbReference>
<feature type="region of interest" description="Disordered" evidence="1">
    <location>
        <begin position="1825"/>
        <end position="1861"/>
    </location>
</feature>
<feature type="compositionally biased region" description="Polar residues" evidence="1">
    <location>
        <begin position="1588"/>
        <end position="1605"/>
    </location>
</feature>
<reference evidence="3 4" key="1">
    <citation type="journal article" date="2018" name="PLoS ONE">
        <title>The draft genome of Kipferlia bialata reveals reductive genome evolution in fornicate parasites.</title>
        <authorList>
            <person name="Tanifuji G."/>
            <person name="Takabayashi S."/>
            <person name="Kume K."/>
            <person name="Takagi M."/>
            <person name="Nakayama T."/>
            <person name="Kamikawa R."/>
            <person name="Inagaki Y."/>
            <person name="Hashimoto T."/>
        </authorList>
    </citation>
    <scope>NUCLEOTIDE SEQUENCE [LARGE SCALE GENOMIC DNA]</scope>
    <source>
        <strain evidence="3">NY0173</strain>
    </source>
</reference>